<dbReference type="Pfam" id="PF12850">
    <property type="entry name" value="Metallophos_2"/>
    <property type="match status" value="1"/>
</dbReference>
<evidence type="ECO:0000256" key="2">
    <source>
        <dbReference type="RuleBase" id="RU362039"/>
    </source>
</evidence>
<reference evidence="4 5" key="1">
    <citation type="submission" date="2008-10" db="EMBL/GenBank/DDBJ databases">
        <title>Draft genome sequence of Collinsella stercoris (DSM 13279).</title>
        <authorList>
            <person name="Sudarsanam P."/>
            <person name="Ley R."/>
            <person name="Guruge J."/>
            <person name="Turnbaugh P.J."/>
            <person name="Mahowald M."/>
            <person name="Liep D."/>
            <person name="Gordon J."/>
        </authorList>
    </citation>
    <scope>NUCLEOTIDE SEQUENCE [LARGE SCALE GENOMIC DNA]</scope>
    <source>
        <strain evidence="4 5">DSM 13279</strain>
    </source>
</reference>
<keyword evidence="4" id="KW-0378">Hydrolase</keyword>
<dbReference type="GO" id="GO:0046872">
    <property type="term" value="F:metal ion binding"/>
    <property type="evidence" value="ECO:0007669"/>
    <property type="project" value="UniProtKB-KW"/>
</dbReference>
<dbReference type="PANTHER" id="PTHR43165">
    <property type="entry name" value="METALLOPHOSPHOESTERASE"/>
    <property type="match status" value="1"/>
</dbReference>
<dbReference type="OrthoDB" id="9785951at2"/>
<dbReference type="RefSeq" id="WP_006720702.1">
    <property type="nucleotide sequence ID" value="NZ_CP085935.1"/>
</dbReference>
<name>B6GAE9_9ACTN</name>
<keyword evidence="2" id="KW-0479">Metal-binding</keyword>
<dbReference type="GeneID" id="98001996"/>
<dbReference type="Gene3D" id="3.60.21.10">
    <property type="match status" value="1"/>
</dbReference>
<dbReference type="GO" id="GO:0016787">
    <property type="term" value="F:hydrolase activity"/>
    <property type="evidence" value="ECO:0007669"/>
    <property type="project" value="UniProtKB-UniRule"/>
</dbReference>
<keyword evidence="5" id="KW-1185">Reference proteome</keyword>
<reference evidence="4 5" key="2">
    <citation type="submission" date="2008-10" db="EMBL/GenBank/DDBJ databases">
        <authorList>
            <person name="Fulton L."/>
            <person name="Clifton S."/>
            <person name="Fulton B."/>
            <person name="Xu J."/>
            <person name="Minx P."/>
            <person name="Pepin K.H."/>
            <person name="Johnson M."/>
            <person name="Thiruvilangam P."/>
            <person name="Bhonagiri V."/>
            <person name="Nash W.E."/>
            <person name="Mardis E.R."/>
            <person name="Wilson R.K."/>
        </authorList>
    </citation>
    <scope>NUCLEOTIDE SEQUENCE [LARGE SCALE GENOMIC DNA]</scope>
    <source>
        <strain evidence="4 5">DSM 13279</strain>
    </source>
</reference>
<comment type="cofactor">
    <cofactor evidence="2">
        <name>a divalent metal cation</name>
        <dbReference type="ChEBI" id="CHEBI:60240"/>
    </cofactor>
</comment>
<gene>
    <name evidence="4" type="ORF">COLSTE_01047</name>
</gene>
<dbReference type="InterPro" id="IPR053193">
    <property type="entry name" value="MetalloPDE_YfcE-like"/>
</dbReference>
<dbReference type="Proteomes" id="UP000003560">
    <property type="component" value="Unassembled WGS sequence"/>
</dbReference>
<feature type="domain" description="Calcineurin-like phosphoesterase" evidence="3">
    <location>
        <begin position="5"/>
        <end position="140"/>
    </location>
</feature>
<comment type="caution">
    <text evidence="4">The sequence shown here is derived from an EMBL/GenBank/DDBJ whole genome shotgun (WGS) entry which is preliminary data.</text>
</comment>
<accession>B6GAE9</accession>
<evidence type="ECO:0000313" key="5">
    <source>
        <dbReference type="Proteomes" id="UP000003560"/>
    </source>
</evidence>
<protein>
    <recommendedName>
        <fullName evidence="2">Phosphoesterase</fullName>
        <ecNumber evidence="2">3.1.4.-</ecNumber>
    </recommendedName>
</protein>
<dbReference type="CDD" id="cd00841">
    <property type="entry name" value="MPP_YfcE"/>
    <property type="match status" value="1"/>
</dbReference>
<dbReference type="EMBL" id="ABXJ01000059">
    <property type="protein sequence ID" value="EEA90763.1"/>
    <property type="molecule type" value="Genomic_DNA"/>
</dbReference>
<dbReference type="SUPFAM" id="SSF56300">
    <property type="entry name" value="Metallo-dependent phosphatases"/>
    <property type="match status" value="1"/>
</dbReference>
<dbReference type="NCBIfam" id="TIGR00040">
    <property type="entry name" value="yfcE"/>
    <property type="match status" value="1"/>
</dbReference>
<sequence>MVRRVDIVSDTHGYLSPELLRAIDGCDMLIHAGDITSESDFAELEVSVPCLRAVLGNNDGYFDYGPDVRRVNEFAFEGLRFAVAHYAEDLPLASADVAVCGHTHRPRIERVRGCLVVNPGSASLPRGRRVASIARLMVEDGCVLSAEIVDL</sequence>
<evidence type="ECO:0000313" key="4">
    <source>
        <dbReference type="EMBL" id="EEA90763.1"/>
    </source>
</evidence>
<evidence type="ECO:0000259" key="3">
    <source>
        <dbReference type="Pfam" id="PF12850"/>
    </source>
</evidence>
<organism evidence="4 5">
    <name type="scientific">Collinsella stercoris DSM 13279</name>
    <dbReference type="NCBI Taxonomy" id="445975"/>
    <lineage>
        <taxon>Bacteria</taxon>
        <taxon>Bacillati</taxon>
        <taxon>Actinomycetota</taxon>
        <taxon>Coriobacteriia</taxon>
        <taxon>Coriobacteriales</taxon>
        <taxon>Coriobacteriaceae</taxon>
        <taxon>Collinsella</taxon>
    </lineage>
</organism>
<dbReference type="AlphaFoldDB" id="B6GAE9"/>
<comment type="similarity">
    <text evidence="1 2">Belongs to the metallophosphoesterase superfamily. YfcE family.</text>
</comment>
<dbReference type="InterPro" id="IPR029052">
    <property type="entry name" value="Metallo-depent_PP-like"/>
</dbReference>
<dbReference type="InterPro" id="IPR024654">
    <property type="entry name" value="Calcineurin-like_PHP_lpxH"/>
</dbReference>
<dbReference type="HOGENOM" id="CLU_063749_3_1_11"/>
<evidence type="ECO:0000256" key="1">
    <source>
        <dbReference type="ARBA" id="ARBA00008950"/>
    </source>
</evidence>
<dbReference type="STRING" id="445975.COLSTE_01047"/>
<proteinExistence type="inferred from homology"/>
<dbReference type="eggNOG" id="COG0622">
    <property type="taxonomic scope" value="Bacteria"/>
</dbReference>
<dbReference type="EC" id="3.1.4.-" evidence="2"/>
<dbReference type="InterPro" id="IPR041802">
    <property type="entry name" value="MPP_YfcE"/>
</dbReference>
<dbReference type="PANTHER" id="PTHR43165:SF1">
    <property type="entry name" value="PHOSPHODIESTERASE MJ0936"/>
    <property type="match status" value="1"/>
</dbReference>
<dbReference type="InterPro" id="IPR000979">
    <property type="entry name" value="Phosphodiesterase_MJ0936/Vps29"/>
</dbReference>